<feature type="region of interest" description="Disordered" evidence="1">
    <location>
        <begin position="114"/>
        <end position="138"/>
    </location>
</feature>
<dbReference type="Proteomes" id="UP000501690">
    <property type="component" value="Linkage Group LG3"/>
</dbReference>
<name>A0A4D6LAQ6_VIGUN</name>
<feature type="region of interest" description="Disordered" evidence="1">
    <location>
        <begin position="1"/>
        <end position="87"/>
    </location>
</feature>
<organism evidence="2 3">
    <name type="scientific">Vigna unguiculata</name>
    <name type="common">Cowpea</name>
    <dbReference type="NCBI Taxonomy" id="3917"/>
    <lineage>
        <taxon>Eukaryota</taxon>
        <taxon>Viridiplantae</taxon>
        <taxon>Streptophyta</taxon>
        <taxon>Embryophyta</taxon>
        <taxon>Tracheophyta</taxon>
        <taxon>Spermatophyta</taxon>
        <taxon>Magnoliopsida</taxon>
        <taxon>eudicotyledons</taxon>
        <taxon>Gunneridae</taxon>
        <taxon>Pentapetalae</taxon>
        <taxon>rosids</taxon>
        <taxon>fabids</taxon>
        <taxon>Fabales</taxon>
        <taxon>Fabaceae</taxon>
        <taxon>Papilionoideae</taxon>
        <taxon>50 kb inversion clade</taxon>
        <taxon>NPAAA clade</taxon>
        <taxon>indigoferoid/millettioid clade</taxon>
        <taxon>Phaseoleae</taxon>
        <taxon>Vigna</taxon>
    </lineage>
</organism>
<dbReference type="AlphaFoldDB" id="A0A4D6LAQ6"/>
<feature type="compositionally biased region" description="Basic and acidic residues" evidence="1">
    <location>
        <begin position="34"/>
        <end position="52"/>
    </location>
</feature>
<accession>A0A4D6LAQ6</accession>
<evidence type="ECO:0000256" key="1">
    <source>
        <dbReference type="SAM" id="MobiDB-lite"/>
    </source>
</evidence>
<proteinExistence type="predicted"/>
<reference evidence="2 3" key="1">
    <citation type="submission" date="2019-04" db="EMBL/GenBank/DDBJ databases">
        <title>An improved genome assembly and genetic linkage map for asparagus bean, Vigna unguiculata ssp. sesquipedialis.</title>
        <authorList>
            <person name="Xia Q."/>
            <person name="Zhang R."/>
            <person name="Dong Y."/>
        </authorList>
    </citation>
    <scope>NUCLEOTIDE SEQUENCE [LARGE SCALE GENOMIC DNA]</scope>
    <source>
        <tissue evidence="2">Leaf</tissue>
    </source>
</reference>
<evidence type="ECO:0000313" key="2">
    <source>
        <dbReference type="EMBL" id="QCD85510.1"/>
    </source>
</evidence>
<sequence>MPSTSPSPKPVPKPKPKLQASGDRRPHSGTRPLPARDRDARGSGNHDEEHVQAKPCARCNGSGPPRSRRVDHVPDEIGSPNGGVGAESCGVRVSVLGGVHAAARAEAGSLLQEDGGAREVADPHAHAPNREAVGRALR</sequence>
<feature type="compositionally biased region" description="Basic and acidic residues" evidence="1">
    <location>
        <begin position="115"/>
        <end position="138"/>
    </location>
</feature>
<protein>
    <submittedName>
        <fullName evidence="2">Uncharacterized protein</fullName>
    </submittedName>
</protein>
<gene>
    <name evidence="2" type="ORF">DEO72_LG3g27</name>
</gene>
<feature type="compositionally biased region" description="Pro residues" evidence="1">
    <location>
        <begin position="1"/>
        <end position="13"/>
    </location>
</feature>
<evidence type="ECO:0000313" key="3">
    <source>
        <dbReference type="Proteomes" id="UP000501690"/>
    </source>
</evidence>
<keyword evidence="3" id="KW-1185">Reference proteome</keyword>
<dbReference type="EMBL" id="CP039347">
    <property type="protein sequence ID" value="QCD85510.1"/>
    <property type="molecule type" value="Genomic_DNA"/>
</dbReference>